<feature type="domain" description="HTH lysR-type" evidence="5">
    <location>
        <begin position="5"/>
        <end position="62"/>
    </location>
</feature>
<reference evidence="7" key="4">
    <citation type="submission" date="2016-08" db="EMBL/GenBank/DDBJ databases">
        <title>Sequencing, Assembly and Comparative Genomics of S. aureofaciens ATCC 10762.</title>
        <authorList>
            <person name="Gradnigo J.S."/>
            <person name="Johnson N."/>
            <person name="Somerville G.A."/>
        </authorList>
    </citation>
    <scope>NUCLEOTIDE SEQUENCE [LARGE SCALE GENOMIC DNA]</scope>
    <source>
        <strain evidence="7">ATCC 10762</strain>
    </source>
</reference>
<dbReference type="SUPFAM" id="SSF53850">
    <property type="entry name" value="Periplasmic binding protein-like II"/>
    <property type="match status" value="1"/>
</dbReference>
<dbReference type="InterPro" id="IPR036390">
    <property type="entry name" value="WH_DNA-bd_sf"/>
</dbReference>
<dbReference type="EMBL" id="BMUB01000015">
    <property type="protein sequence ID" value="GGU93638.1"/>
    <property type="molecule type" value="Genomic_DNA"/>
</dbReference>
<reference evidence="6" key="1">
    <citation type="journal article" date="2014" name="Int. J. Syst. Evol. Microbiol.">
        <title>Complete genome sequence of Corynebacterium casei LMG S-19264T (=DSM 44701T), isolated from a smear-ripened cheese.</title>
        <authorList>
            <consortium name="US DOE Joint Genome Institute (JGI-PGF)"/>
            <person name="Walter F."/>
            <person name="Albersmeier A."/>
            <person name="Kalinowski J."/>
            <person name="Ruckert C."/>
        </authorList>
    </citation>
    <scope>NUCLEOTIDE SEQUENCE</scope>
    <source>
        <strain evidence="6">JCM 4434</strain>
    </source>
</reference>
<dbReference type="PRINTS" id="PR00039">
    <property type="entry name" value="HTHLYSR"/>
</dbReference>
<dbReference type="FunFam" id="1.10.10.10:FF:000001">
    <property type="entry name" value="LysR family transcriptional regulator"/>
    <property type="match status" value="1"/>
</dbReference>
<protein>
    <submittedName>
        <fullName evidence="7">LysR family transcriptional regulator</fullName>
    </submittedName>
</protein>
<dbReference type="CDD" id="cd08414">
    <property type="entry name" value="PBP2_LTTR_aromatics_like"/>
    <property type="match status" value="1"/>
</dbReference>
<dbReference type="InterPro" id="IPR000847">
    <property type="entry name" value="LysR_HTH_N"/>
</dbReference>
<evidence type="ECO:0000313" key="8">
    <source>
        <dbReference type="Proteomes" id="UP000037395"/>
    </source>
</evidence>
<evidence type="ECO:0000256" key="4">
    <source>
        <dbReference type="ARBA" id="ARBA00023163"/>
    </source>
</evidence>
<keyword evidence="4" id="KW-0804">Transcription</keyword>
<name>A0A1E7N9N5_KITAU</name>
<sequence>MVHGMDLRRLRYFVAVAEELHFGRAAARLHMSQPPLSQRIRELENELGCQLFQRSAQGVRLTEAGSVLLGEAKELLDAAERARERVRETGRRRTIVVGTVAGAGLEFGPRAAAAFRRTHPDAQVRLCEADISDPTAGLRSGRVDVALTRLPFDTAGLAVRLLETEPLVAAVPADDPVARRPHLRVGDLLGRPWIRLPEDADAAWRRYWLGEADSGEAVERSAGTGSGPVVRTVSECLHAVVWQGAVGILPAGATHRHRTEGIAFVPLTDYPPSRVVLAWPSEVPDPAVLAFVEAVGARPVPDTDGAPGTAYDLFNRPPDLLNIP</sequence>
<evidence type="ECO:0000256" key="3">
    <source>
        <dbReference type="ARBA" id="ARBA00023125"/>
    </source>
</evidence>
<comment type="similarity">
    <text evidence="1">Belongs to the LysR transcriptional regulatory family.</text>
</comment>
<accession>A0A1E7N9N5</accession>
<dbReference type="Proteomes" id="UP000037395">
    <property type="component" value="Unassembled WGS sequence"/>
</dbReference>
<evidence type="ECO:0000313" key="6">
    <source>
        <dbReference type="EMBL" id="GGU93638.1"/>
    </source>
</evidence>
<dbReference type="Proteomes" id="UP000610124">
    <property type="component" value="Unassembled WGS sequence"/>
</dbReference>
<gene>
    <name evidence="6" type="primary">hcaR</name>
    <name evidence="6" type="ORF">GCM10010502_53910</name>
    <name evidence="7" type="ORF">HS99_0005120</name>
</gene>
<evidence type="ECO:0000313" key="7">
    <source>
        <dbReference type="EMBL" id="OEV37193.1"/>
    </source>
</evidence>
<dbReference type="Gene3D" id="1.10.10.10">
    <property type="entry name" value="Winged helix-like DNA-binding domain superfamily/Winged helix DNA-binding domain"/>
    <property type="match status" value="1"/>
</dbReference>
<evidence type="ECO:0000259" key="5">
    <source>
        <dbReference type="PROSITE" id="PS50931"/>
    </source>
</evidence>
<dbReference type="PANTHER" id="PTHR30346:SF0">
    <property type="entry name" value="HCA OPERON TRANSCRIPTIONAL ACTIVATOR HCAR"/>
    <property type="match status" value="1"/>
</dbReference>
<dbReference type="GO" id="GO:0032993">
    <property type="term" value="C:protein-DNA complex"/>
    <property type="evidence" value="ECO:0007669"/>
    <property type="project" value="TreeGrafter"/>
</dbReference>
<proteinExistence type="inferred from homology"/>
<reference evidence="6" key="5">
    <citation type="submission" date="2020-09" db="EMBL/GenBank/DDBJ databases">
        <authorList>
            <person name="Sun Q."/>
            <person name="Ohkuma M."/>
        </authorList>
    </citation>
    <scope>NUCLEOTIDE SEQUENCE</scope>
    <source>
        <strain evidence="6">JCM 4434</strain>
    </source>
</reference>
<keyword evidence="2" id="KW-0805">Transcription regulation</keyword>
<comment type="caution">
    <text evidence="7">The sequence shown here is derived from an EMBL/GenBank/DDBJ whole genome shotgun (WGS) entry which is preliminary data.</text>
</comment>
<dbReference type="GO" id="GO:0003700">
    <property type="term" value="F:DNA-binding transcription factor activity"/>
    <property type="evidence" value="ECO:0007669"/>
    <property type="project" value="InterPro"/>
</dbReference>
<dbReference type="Gene3D" id="3.40.190.10">
    <property type="entry name" value="Periplasmic binding protein-like II"/>
    <property type="match status" value="2"/>
</dbReference>
<keyword evidence="3" id="KW-0238">DNA-binding</keyword>
<dbReference type="PANTHER" id="PTHR30346">
    <property type="entry name" value="TRANSCRIPTIONAL DUAL REGULATOR HCAR-RELATED"/>
    <property type="match status" value="1"/>
</dbReference>
<accession>A0A8H9HY14</accession>
<dbReference type="PROSITE" id="PS50931">
    <property type="entry name" value="HTH_LYSR"/>
    <property type="match status" value="1"/>
</dbReference>
<dbReference type="GO" id="GO:0003677">
    <property type="term" value="F:DNA binding"/>
    <property type="evidence" value="ECO:0007669"/>
    <property type="project" value="UniProtKB-KW"/>
</dbReference>
<keyword evidence="8" id="KW-1185">Reference proteome</keyword>
<dbReference type="AlphaFoldDB" id="A0A1E7N9N5"/>
<organism evidence="7 8">
    <name type="scientific">Kitasatospora aureofaciens</name>
    <name type="common">Streptomyces aureofaciens</name>
    <dbReference type="NCBI Taxonomy" id="1894"/>
    <lineage>
        <taxon>Bacteria</taxon>
        <taxon>Bacillati</taxon>
        <taxon>Actinomycetota</taxon>
        <taxon>Actinomycetes</taxon>
        <taxon>Kitasatosporales</taxon>
        <taxon>Streptomycetaceae</taxon>
        <taxon>Kitasatospora</taxon>
    </lineage>
</organism>
<evidence type="ECO:0000256" key="2">
    <source>
        <dbReference type="ARBA" id="ARBA00023015"/>
    </source>
</evidence>
<dbReference type="Pfam" id="PF00126">
    <property type="entry name" value="HTH_1"/>
    <property type="match status" value="1"/>
</dbReference>
<dbReference type="EMBL" id="JPRF03000021">
    <property type="protein sequence ID" value="OEV37193.1"/>
    <property type="molecule type" value="Genomic_DNA"/>
</dbReference>
<dbReference type="InterPro" id="IPR005119">
    <property type="entry name" value="LysR_subst-bd"/>
</dbReference>
<dbReference type="Pfam" id="PF03466">
    <property type="entry name" value="LysR_substrate"/>
    <property type="match status" value="1"/>
</dbReference>
<reference evidence="8" key="3">
    <citation type="submission" date="2016-08" db="EMBL/GenBank/DDBJ databases">
        <title>Sequencing, assembly and comparative genomics of S. aureofaciens ATCC 10762.</title>
        <authorList>
            <person name="Gradnigo J.S."/>
            <person name="Johnson N."/>
            <person name="Somerville G.A."/>
        </authorList>
    </citation>
    <scope>NUCLEOTIDE SEQUENCE [LARGE SCALE GENOMIC DNA]</scope>
    <source>
        <strain evidence="8">ATCC 10762 / DSM 40127 / CCM 3239 / JCM 4008 / LMG 5968 / NBRC 12843 / NCIMB 8234 / A-377</strain>
    </source>
</reference>
<dbReference type="SUPFAM" id="SSF46785">
    <property type="entry name" value="Winged helix' DNA-binding domain"/>
    <property type="match status" value="1"/>
</dbReference>
<reference evidence="7 8" key="2">
    <citation type="submission" date="2014-07" db="EMBL/GenBank/DDBJ databases">
        <authorList>
            <person name="Zhang J.E."/>
            <person name="Yang H."/>
            <person name="Guo J."/>
            <person name="Deng Z."/>
            <person name="Luo H."/>
            <person name="Luo M."/>
            <person name="Zhao B."/>
        </authorList>
    </citation>
    <scope>NUCLEOTIDE SEQUENCE [LARGE SCALE GENOMIC DNA]</scope>
    <source>
        <strain evidence="7">ATCC 10762</strain>
        <strain evidence="8">ATCC 10762 / DSM 40127 / CCM 3239 / JCM 4008 / LMG 5968 / NBRC 12843 / NCIMB 8234 / A-377</strain>
    </source>
</reference>
<dbReference type="InterPro" id="IPR036388">
    <property type="entry name" value="WH-like_DNA-bd_sf"/>
</dbReference>
<evidence type="ECO:0000256" key="1">
    <source>
        <dbReference type="ARBA" id="ARBA00009437"/>
    </source>
</evidence>